<comment type="caution">
    <text evidence="9">The sequence shown here is derived from an EMBL/GenBank/DDBJ whole genome shotgun (WGS) entry which is preliminary data.</text>
</comment>
<dbReference type="EMBL" id="BEGY01000175">
    <property type="protein sequence ID" value="GAX85532.1"/>
    <property type="molecule type" value="Genomic_DNA"/>
</dbReference>
<dbReference type="NCBIfam" id="TIGR02347">
    <property type="entry name" value="chap_CCT_zeta"/>
    <property type="match status" value="1"/>
</dbReference>
<dbReference type="InterPro" id="IPR017998">
    <property type="entry name" value="Chaperone_TCP-1"/>
</dbReference>
<dbReference type="InterPro" id="IPR053374">
    <property type="entry name" value="TCP-1_chaperonin"/>
</dbReference>
<keyword evidence="4 8" id="KW-0547">Nucleotide-binding</keyword>
<dbReference type="Pfam" id="PF00118">
    <property type="entry name" value="Cpn60_TCP1"/>
    <property type="match status" value="1"/>
</dbReference>
<dbReference type="GO" id="GO:0016887">
    <property type="term" value="F:ATP hydrolysis activity"/>
    <property type="evidence" value="ECO:0007669"/>
    <property type="project" value="InterPro"/>
</dbReference>
<evidence type="ECO:0000313" key="9">
    <source>
        <dbReference type="EMBL" id="GAX85532.1"/>
    </source>
</evidence>
<sequence length="532" mass="58776">MSSVKTLNPNAEIMGANAALFMNINAAKGLHDVMKTNLGPKGTIKMLVDGAGGIKLTKDGNVLLREMQIQNPTAVMIARTAVAQDDVTGDGTTSTVLMIGEMMKQAERLIAEGTHPRVIVEGFETAKKAALEFLETFKVTVDIKDREILRCVARTSLRTKLHEKLADQLTDIITDAVLTIHKDDTPLDLHMIEIMYMRHKLDEDTALIKGLVLDHGCRHESMPKRLENCYILTCNISLEYEKSEVNSGFFYSNAEQREKLVAAERQYTDERVHKIIELKRKVCDSPDKGFVLINQKGIDPISLDLLAKEGIFALRRAKKRNMERLQLCCGGAAINSMEELGPEVLGYAGLVQEHTLGEDKYTFIENVRNPTSCTILLKGPNDHTIAQMKEAVRDGMRAVQNVLNDKSLVPGAGAFEVAAAHYLRTVTKKSVSGRAKLGIEAYAEALLGFPKIIAENSGHDAQESIIKLQEEVEKGLVCGLDCTTGEPMDPALSGIYDNYIVKKQIMQSAPIICSQLLLVDEVIRAGMNMRRQ</sequence>
<dbReference type="GO" id="GO:0140662">
    <property type="term" value="F:ATP-dependent protein folding chaperone"/>
    <property type="evidence" value="ECO:0007669"/>
    <property type="project" value="InterPro"/>
</dbReference>
<dbReference type="STRING" id="1157962.A0A250XRH3"/>
<dbReference type="Gene3D" id="3.30.260.10">
    <property type="entry name" value="TCP-1-like chaperonin intermediate domain"/>
    <property type="match status" value="1"/>
</dbReference>
<dbReference type="PROSITE" id="PS00751">
    <property type="entry name" value="TCP1_2"/>
    <property type="match status" value="1"/>
</dbReference>
<dbReference type="FunFam" id="3.50.7.10:FF:000004">
    <property type="entry name" value="T-complex protein 1 subunit zeta"/>
    <property type="match status" value="1"/>
</dbReference>
<dbReference type="GO" id="GO:0005737">
    <property type="term" value="C:cytoplasm"/>
    <property type="evidence" value="ECO:0007669"/>
    <property type="project" value="UniProtKB-SubCell"/>
</dbReference>
<evidence type="ECO:0008006" key="11">
    <source>
        <dbReference type="Google" id="ProtNLM"/>
    </source>
</evidence>
<dbReference type="GO" id="GO:0005524">
    <property type="term" value="F:ATP binding"/>
    <property type="evidence" value="ECO:0007669"/>
    <property type="project" value="UniProtKB-KW"/>
</dbReference>
<dbReference type="InterPro" id="IPR027410">
    <property type="entry name" value="TCP-1-like_intermed_sf"/>
</dbReference>
<dbReference type="Proteomes" id="UP000232323">
    <property type="component" value="Unassembled WGS sequence"/>
</dbReference>
<dbReference type="SUPFAM" id="SSF48592">
    <property type="entry name" value="GroEL equatorial domain-like"/>
    <property type="match status" value="1"/>
</dbReference>
<dbReference type="PROSITE" id="PS00750">
    <property type="entry name" value="TCP1_1"/>
    <property type="match status" value="1"/>
</dbReference>
<evidence type="ECO:0000256" key="6">
    <source>
        <dbReference type="ARBA" id="ARBA00023186"/>
    </source>
</evidence>
<keyword evidence="10" id="KW-1185">Reference proteome</keyword>
<dbReference type="FunFam" id="1.10.560.10:FF:000058">
    <property type="entry name" value="T-complex protein 1 subunit zeta"/>
    <property type="match status" value="1"/>
</dbReference>
<evidence type="ECO:0000256" key="3">
    <source>
        <dbReference type="ARBA" id="ARBA00022490"/>
    </source>
</evidence>
<dbReference type="Gene3D" id="1.10.560.10">
    <property type="entry name" value="GroEL-like equatorial domain"/>
    <property type="match status" value="1"/>
</dbReference>
<protein>
    <recommendedName>
        <fullName evidence="11">T-complex protein 1 subunit zeta</fullName>
    </recommendedName>
</protein>
<dbReference type="FunFam" id="1.10.560.10:FF:000038">
    <property type="entry name" value="Chaperonin containing TCP1 subunit 6B"/>
    <property type="match status" value="1"/>
</dbReference>
<dbReference type="InterPro" id="IPR002194">
    <property type="entry name" value="Chaperonin_TCP-1_CS"/>
</dbReference>
<dbReference type="GO" id="GO:0051082">
    <property type="term" value="F:unfolded protein binding"/>
    <property type="evidence" value="ECO:0007669"/>
    <property type="project" value="InterPro"/>
</dbReference>
<keyword evidence="3" id="KW-0963">Cytoplasm</keyword>
<name>A0A250XRH3_9CHLO</name>
<dbReference type="CDD" id="cd03342">
    <property type="entry name" value="TCP1_zeta"/>
    <property type="match status" value="1"/>
</dbReference>
<reference evidence="9 10" key="1">
    <citation type="submission" date="2017-08" db="EMBL/GenBank/DDBJ databases">
        <title>Acidophilic green algal genome provides insights into adaptation to an acidic environment.</title>
        <authorList>
            <person name="Hirooka S."/>
            <person name="Hirose Y."/>
            <person name="Kanesaki Y."/>
            <person name="Higuchi S."/>
            <person name="Fujiwara T."/>
            <person name="Onuma R."/>
            <person name="Era A."/>
            <person name="Ohbayashi R."/>
            <person name="Uzuka A."/>
            <person name="Nozaki H."/>
            <person name="Yoshikawa H."/>
            <person name="Miyagishima S.Y."/>
        </authorList>
    </citation>
    <scope>NUCLEOTIDE SEQUENCE [LARGE SCALE GENOMIC DNA]</scope>
    <source>
        <strain evidence="9 10">NIES-2499</strain>
    </source>
</reference>
<gene>
    <name evidence="9" type="ORF">CEUSTIGMA_g12948.t1</name>
</gene>
<evidence type="ECO:0000256" key="8">
    <source>
        <dbReference type="RuleBase" id="RU004187"/>
    </source>
</evidence>
<evidence type="ECO:0000256" key="1">
    <source>
        <dbReference type="ARBA" id="ARBA00004496"/>
    </source>
</evidence>
<proteinExistence type="inferred from homology"/>
<evidence type="ECO:0000256" key="4">
    <source>
        <dbReference type="ARBA" id="ARBA00022741"/>
    </source>
</evidence>
<keyword evidence="6 8" id="KW-0143">Chaperone</keyword>
<dbReference type="PROSITE" id="PS00995">
    <property type="entry name" value="TCP1_3"/>
    <property type="match status" value="1"/>
</dbReference>
<dbReference type="PRINTS" id="PR00304">
    <property type="entry name" value="TCOMPLEXTCP1"/>
</dbReference>
<dbReference type="AlphaFoldDB" id="A0A250XRH3"/>
<dbReference type="NCBIfam" id="NF041083">
    <property type="entry name" value="thermosome_beta"/>
    <property type="match status" value="1"/>
</dbReference>
<dbReference type="SUPFAM" id="SSF52029">
    <property type="entry name" value="GroEL apical domain-like"/>
    <property type="match status" value="1"/>
</dbReference>
<keyword evidence="5 8" id="KW-0067">ATP-binding</keyword>
<accession>A0A250XRH3</accession>
<comment type="subcellular location">
    <subcellularLocation>
        <location evidence="1">Cytoplasm</location>
    </subcellularLocation>
</comment>
<dbReference type="InterPro" id="IPR002423">
    <property type="entry name" value="Cpn60/GroEL/TCP-1"/>
</dbReference>
<dbReference type="SUPFAM" id="SSF54849">
    <property type="entry name" value="GroEL-intermediate domain like"/>
    <property type="match status" value="1"/>
</dbReference>
<organism evidence="9 10">
    <name type="scientific">Chlamydomonas eustigma</name>
    <dbReference type="NCBI Taxonomy" id="1157962"/>
    <lineage>
        <taxon>Eukaryota</taxon>
        <taxon>Viridiplantae</taxon>
        <taxon>Chlorophyta</taxon>
        <taxon>core chlorophytes</taxon>
        <taxon>Chlorophyceae</taxon>
        <taxon>CS clade</taxon>
        <taxon>Chlamydomonadales</taxon>
        <taxon>Chlamydomonadaceae</taxon>
        <taxon>Chlamydomonas</taxon>
    </lineage>
</organism>
<evidence type="ECO:0000256" key="7">
    <source>
        <dbReference type="ARBA" id="ARBA00024677"/>
    </source>
</evidence>
<dbReference type="OrthoDB" id="10052040at2759"/>
<comment type="function">
    <text evidence="7">Molecular chaperone; assists the folding of proteins upon ATP hydrolysis. Known to play a role, in vitro, in the folding of actin and tubulin.</text>
</comment>
<evidence type="ECO:0000256" key="5">
    <source>
        <dbReference type="ARBA" id="ARBA00022840"/>
    </source>
</evidence>
<dbReference type="Gene3D" id="3.50.7.10">
    <property type="entry name" value="GroEL"/>
    <property type="match status" value="1"/>
</dbReference>
<dbReference type="InterPro" id="IPR027409">
    <property type="entry name" value="GroEL-like_apical_dom_sf"/>
</dbReference>
<dbReference type="PANTHER" id="PTHR11353">
    <property type="entry name" value="CHAPERONIN"/>
    <property type="match status" value="1"/>
</dbReference>
<comment type="similarity">
    <text evidence="2 8">Belongs to the TCP-1 chaperonin family.</text>
</comment>
<evidence type="ECO:0000313" key="10">
    <source>
        <dbReference type="Proteomes" id="UP000232323"/>
    </source>
</evidence>
<dbReference type="FunFam" id="3.30.260.10:FF:000017">
    <property type="entry name" value="T-complex protein 1 subunit zeta"/>
    <property type="match status" value="1"/>
</dbReference>
<dbReference type="InterPro" id="IPR012722">
    <property type="entry name" value="Chap_CCT_zeta"/>
</dbReference>
<dbReference type="InterPro" id="IPR027413">
    <property type="entry name" value="GROEL-like_equatorial_sf"/>
</dbReference>
<evidence type="ECO:0000256" key="2">
    <source>
        <dbReference type="ARBA" id="ARBA00008020"/>
    </source>
</evidence>